<gene>
    <name evidence="1" type="ORF">FHR24_001622</name>
</gene>
<proteinExistence type="predicted"/>
<dbReference type="EMBL" id="JAASQL010000001">
    <property type="protein sequence ID" value="NIJ45183.1"/>
    <property type="molecule type" value="Genomic_DNA"/>
</dbReference>
<evidence type="ECO:0000313" key="1">
    <source>
        <dbReference type="EMBL" id="NIJ45183.1"/>
    </source>
</evidence>
<accession>A0ABX0UA97</accession>
<dbReference type="RefSeq" id="WP_167186551.1">
    <property type="nucleotide sequence ID" value="NZ_JAASQL010000001.1"/>
</dbReference>
<reference evidence="1 2" key="1">
    <citation type="submission" date="2020-03" db="EMBL/GenBank/DDBJ databases">
        <title>Genomic Encyclopedia of Type Strains, Phase IV (KMG-IV): sequencing the most valuable type-strain genomes for metagenomic binning, comparative biology and taxonomic classification.</title>
        <authorList>
            <person name="Goeker M."/>
        </authorList>
    </citation>
    <scope>NUCLEOTIDE SEQUENCE [LARGE SCALE GENOMIC DNA]</scope>
    <source>
        <strain evidence="1 2">DSM 101599</strain>
    </source>
</reference>
<dbReference type="Proteomes" id="UP000745859">
    <property type="component" value="Unassembled WGS sequence"/>
</dbReference>
<evidence type="ECO:0008006" key="3">
    <source>
        <dbReference type="Google" id="ProtNLM"/>
    </source>
</evidence>
<organism evidence="1 2">
    <name type="scientific">Wenyingzhuangia heitensis</name>
    <dbReference type="NCBI Taxonomy" id="1487859"/>
    <lineage>
        <taxon>Bacteria</taxon>
        <taxon>Pseudomonadati</taxon>
        <taxon>Bacteroidota</taxon>
        <taxon>Flavobacteriia</taxon>
        <taxon>Flavobacteriales</taxon>
        <taxon>Flavobacteriaceae</taxon>
        <taxon>Wenyingzhuangia</taxon>
    </lineage>
</organism>
<protein>
    <recommendedName>
        <fullName evidence="3">DUF4209 domain-containing protein</fullName>
    </recommendedName>
</protein>
<comment type="caution">
    <text evidence="1">The sequence shown here is derived from an EMBL/GenBank/DDBJ whole genome shotgun (WGS) entry which is preliminary data.</text>
</comment>
<keyword evidence="2" id="KW-1185">Reference proteome</keyword>
<sequence>MEINRVVYYSNDDSLSEDNLLLAEKKLNNYGDNTEIKGVIDILEFYCITLYFDNEIYLKSWSTEKIKKLNRIVSNLKKDITRFCIEVNNDNVTIFINQLEFDYKSIFISLLSKYAIYKRLSKSVFIEILKTENVCINILEYKNIVEHFEKEIKNHLISHKETTELLLSEYEENKLRNTPKLYVPKSLSIHDKNEIISKYLDNPAPNTNYLNLIINSKKSNQLYITDEIRYKAKKIFKKINDDFFENKKGYTSNTRFQVCISLDQEEPVIKKEVNGLYEYIYSSKFFNKQRKDYTRLYNFITPFNYTDFHKRITLTQRDHELNSMDFLGLKSKHTYSSDNFAFVKKEYISNLQIRAYDNYLKNSINSNIELIITSFINDNLINNLGLNNLEFKFSSPDTSYLEKNRMLAPEIEHLLRQYNSYVKTNTIDQDFLKFSSVPVKIENILSLKSKKYIYLNKNNNEVKKIQHYFFSKISSLIYINSFNRKYKNFYGLLYYEKVNYELYTDYRKKDIDKLIQEGYLSLDSENNILFGNYSIIYTIGQLYYNEVICFEHYSETTQNEFLDLEKKQIIRFGNSLLSEEEIKYFNYYLNKSMFTNGLDLRNKYVHGTNGDSELQHESNYYKLLKLLILLLIKIEDDLLIYLYQE</sequence>
<name>A0ABX0UA97_9FLAO</name>
<evidence type="ECO:0000313" key="2">
    <source>
        <dbReference type="Proteomes" id="UP000745859"/>
    </source>
</evidence>